<organism evidence="2 3">
    <name type="scientific">Coccomyxa viridis</name>
    <dbReference type="NCBI Taxonomy" id="1274662"/>
    <lineage>
        <taxon>Eukaryota</taxon>
        <taxon>Viridiplantae</taxon>
        <taxon>Chlorophyta</taxon>
        <taxon>core chlorophytes</taxon>
        <taxon>Trebouxiophyceae</taxon>
        <taxon>Trebouxiophyceae incertae sedis</taxon>
        <taxon>Coccomyxaceae</taxon>
        <taxon>Coccomyxa</taxon>
    </lineage>
</organism>
<evidence type="ECO:0000256" key="1">
    <source>
        <dbReference type="SAM" id="MobiDB-lite"/>
    </source>
</evidence>
<feature type="region of interest" description="Disordered" evidence="1">
    <location>
        <begin position="387"/>
        <end position="578"/>
    </location>
</feature>
<gene>
    <name evidence="2" type="primary">g7203</name>
    <name evidence="2" type="ORF">VP750_LOCUS6165</name>
</gene>
<dbReference type="EMBL" id="CAXHTA020000011">
    <property type="protein sequence ID" value="CAL5224506.1"/>
    <property type="molecule type" value="Genomic_DNA"/>
</dbReference>
<dbReference type="Proteomes" id="UP001497392">
    <property type="component" value="Unassembled WGS sequence"/>
</dbReference>
<evidence type="ECO:0000313" key="3">
    <source>
        <dbReference type="Proteomes" id="UP001497392"/>
    </source>
</evidence>
<feature type="region of interest" description="Disordered" evidence="1">
    <location>
        <begin position="1"/>
        <end position="57"/>
    </location>
</feature>
<accession>A0ABP1FX93</accession>
<feature type="compositionally biased region" description="Basic and acidic residues" evidence="1">
    <location>
        <begin position="179"/>
        <end position="193"/>
    </location>
</feature>
<feature type="compositionally biased region" description="Polar residues" evidence="1">
    <location>
        <begin position="249"/>
        <end position="260"/>
    </location>
</feature>
<keyword evidence="3" id="KW-1185">Reference proteome</keyword>
<feature type="compositionally biased region" description="Gly residues" evidence="1">
    <location>
        <begin position="509"/>
        <end position="520"/>
    </location>
</feature>
<reference evidence="2 3" key="1">
    <citation type="submission" date="2024-06" db="EMBL/GenBank/DDBJ databases">
        <authorList>
            <person name="Kraege A."/>
            <person name="Thomma B."/>
        </authorList>
    </citation>
    <scope>NUCLEOTIDE SEQUENCE [LARGE SCALE GENOMIC DNA]</scope>
</reference>
<evidence type="ECO:0000313" key="2">
    <source>
        <dbReference type="EMBL" id="CAL5224506.1"/>
    </source>
</evidence>
<sequence>MPKDAQEGGGPALLGTEGRQGSAGSNEGGSKDLSSGEAETASEPQPPSVQQQFLEAQQQQQQLAMLRLMQEAGGFPAASLLSHGSAQGSSNLIYILKSLQEQGTGNPGALLQQLQAAQASPRQQALLMRMLQESVLGAAAREPLAPRESMSSAPRRRHPAAIQQEANLARVPELASRPVHMEAEEGLPEETRPVLKRPRQPHESSLGRPPRSGVLEGVPEGRLVRQRVAHPVLEPPKEKDPAEVQRIIFNSSSPSTQDTPVNPFEEVRRQPEPSQSVSARRPAALQPAAPLSAQAPFGDPATLRLEEMPPLQLPAPATGNPETLRQDAEQAAETLLNLTNIISAAPPVQRTPSLAELSAANVAERGPQASPLQALVQDIMLQQQQRSAAAQAAEQPPPEEAAIAQQQEARRSSAAFTESGPVAFPGRRAARFPVAERYPQESTGPAGPPVAPPRDVTYGRQRHPLLGVTVPHGRRSGAARGQPARLPASHWAPGPVPVEDVGRRRSGGSSSGGHTGGRGPAGVPRRRPSYSHSGRRVTVPSRPEYQTASEEEEASLEGYQSAESDSWDAKRSSRRSRH</sequence>
<proteinExistence type="predicted"/>
<protein>
    <submittedName>
        <fullName evidence="2">G7203 protein</fullName>
    </submittedName>
</protein>
<feature type="compositionally biased region" description="Basic residues" evidence="1">
    <location>
        <begin position="524"/>
        <end position="535"/>
    </location>
</feature>
<feature type="compositionally biased region" description="Low complexity" evidence="1">
    <location>
        <begin position="387"/>
        <end position="415"/>
    </location>
</feature>
<name>A0ABP1FX93_9CHLO</name>
<feature type="region of interest" description="Disordered" evidence="1">
    <location>
        <begin position="249"/>
        <end position="297"/>
    </location>
</feature>
<feature type="compositionally biased region" description="Low complexity" evidence="1">
    <location>
        <begin position="278"/>
        <end position="296"/>
    </location>
</feature>
<feature type="region of interest" description="Disordered" evidence="1">
    <location>
        <begin position="167"/>
        <end position="222"/>
    </location>
</feature>
<comment type="caution">
    <text evidence="2">The sequence shown here is derived from an EMBL/GenBank/DDBJ whole genome shotgun (WGS) entry which is preliminary data.</text>
</comment>